<dbReference type="EMBL" id="UINC01002076">
    <property type="protein sequence ID" value="SUZ92642.1"/>
    <property type="molecule type" value="Genomic_DNA"/>
</dbReference>
<sequence length="271" mass="31198">MNSLDDFTLNRKRLRCVIKSMALTAHFVGFADRKFDQKERDEAAKMGSLFQKWDTLFYTLWAEEVDEEEIRGKLAKEIAKLDESSPEKPEILAEFSEQYQAARMLFKYTVELLDSMGISELILTSRIEGLSVDMDQFEDTGTDLKELRAEIYNKLPESFEHRVLAILVQYGTLIANVSGFSLGRYKISRKELTSVYEINRCWGGTDEKAMEIIDQTKDAISVMKTANRFLGNDQIVIPIPRLENDSENDSEDNENSNDDKIIEKDESDKKM</sequence>
<feature type="compositionally biased region" description="Acidic residues" evidence="1">
    <location>
        <begin position="245"/>
        <end position="256"/>
    </location>
</feature>
<feature type="region of interest" description="Disordered" evidence="1">
    <location>
        <begin position="240"/>
        <end position="271"/>
    </location>
</feature>
<evidence type="ECO:0000256" key="1">
    <source>
        <dbReference type="SAM" id="MobiDB-lite"/>
    </source>
</evidence>
<dbReference type="AlphaFoldDB" id="A0A381RLD8"/>
<feature type="compositionally biased region" description="Basic and acidic residues" evidence="1">
    <location>
        <begin position="257"/>
        <end position="271"/>
    </location>
</feature>
<proteinExistence type="predicted"/>
<reference evidence="2" key="1">
    <citation type="submission" date="2018-05" db="EMBL/GenBank/DDBJ databases">
        <authorList>
            <person name="Lanie J.A."/>
            <person name="Ng W.-L."/>
            <person name="Kazmierczak K.M."/>
            <person name="Andrzejewski T.M."/>
            <person name="Davidsen T.M."/>
            <person name="Wayne K.J."/>
            <person name="Tettelin H."/>
            <person name="Glass J.I."/>
            <person name="Rusch D."/>
            <person name="Podicherti R."/>
            <person name="Tsui H.-C.T."/>
            <person name="Winkler M.E."/>
        </authorList>
    </citation>
    <scope>NUCLEOTIDE SEQUENCE</scope>
</reference>
<evidence type="ECO:0000313" key="2">
    <source>
        <dbReference type="EMBL" id="SUZ92642.1"/>
    </source>
</evidence>
<accession>A0A381RLD8</accession>
<name>A0A381RLD8_9ZZZZ</name>
<protein>
    <submittedName>
        <fullName evidence="2">Uncharacterized protein</fullName>
    </submittedName>
</protein>
<gene>
    <name evidence="2" type="ORF">METZ01_LOCUS45496</name>
</gene>
<organism evidence="2">
    <name type="scientific">marine metagenome</name>
    <dbReference type="NCBI Taxonomy" id="408172"/>
    <lineage>
        <taxon>unclassified sequences</taxon>
        <taxon>metagenomes</taxon>
        <taxon>ecological metagenomes</taxon>
    </lineage>
</organism>